<comment type="caution">
    <text evidence="2">The sequence shown here is derived from an EMBL/GenBank/DDBJ whole genome shotgun (WGS) entry which is preliminary data.</text>
</comment>
<accession>A0ABS3TBZ2</accession>
<organism evidence="2 3">
    <name type="scientific">Hymenobacter defluvii</name>
    <dbReference type="NCBI Taxonomy" id="2054411"/>
    <lineage>
        <taxon>Bacteria</taxon>
        <taxon>Pseudomonadati</taxon>
        <taxon>Bacteroidota</taxon>
        <taxon>Cytophagia</taxon>
        <taxon>Cytophagales</taxon>
        <taxon>Hymenobacteraceae</taxon>
        <taxon>Hymenobacter</taxon>
    </lineage>
</organism>
<dbReference type="PROSITE" id="PS51257">
    <property type="entry name" value="PROKAR_LIPOPROTEIN"/>
    <property type="match status" value="1"/>
</dbReference>
<feature type="compositionally biased region" description="Low complexity" evidence="1">
    <location>
        <begin position="28"/>
        <end position="46"/>
    </location>
</feature>
<evidence type="ECO:0008006" key="4">
    <source>
        <dbReference type="Google" id="ProtNLM"/>
    </source>
</evidence>
<evidence type="ECO:0000313" key="3">
    <source>
        <dbReference type="Proteomes" id="UP000670527"/>
    </source>
</evidence>
<proteinExistence type="predicted"/>
<dbReference type="EMBL" id="JAGETX010000002">
    <property type="protein sequence ID" value="MBO3270285.1"/>
    <property type="molecule type" value="Genomic_DNA"/>
</dbReference>
<name>A0ABS3TBZ2_9BACT</name>
<dbReference type="RefSeq" id="WP_208306856.1">
    <property type="nucleotide sequence ID" value="NZ_JAGETX010000002.1"/>
</dbReference>
<protein>
    <recommendedName>
        <fullName evidence="4">Periplasmic heavy metal sensor</fullName>
    </recommendedName>
</protein>
<dbReference type="Proteomes" id="UP000670527">
    <property type="component" value="Unassembled WGS sequence"/>
</dbReference>
<evidence type="ECO:0000313" key="2">
    <source>
        <dbReference type="EMBL" id="MBO3270285.1"/>
    </source>
</evidence>
<feature type="region of interest" description="Disordered" evidence="1">
    <location>
        <begin position="26"/>
        <end position="47"/>
    </location>
</feature>
<reference evidence="2 3" key="1">
    <citation type="submission" date="2021-03" db="EMBL/GenBank/DDBJ databases">
        <authorList>
            <person name="Kim M.K."/>
        </authorList>
    </citation>
    <scope>NUCLEOTIDE SEQUENCE [LARGE SCALE GENOMIC DNA]</scope>
    <source>
        <strain evidence="2 3">BT507</strain>
    </source>
</reference>
<gene>
    <name evidence="2" type="ORF">J4D97_06450</name>
</gene>
<evidence type="ECO:0000256" key="1">
    <source>
        <dbReference type="SAM" id="MobiDB-lite"/>
    </source>
</evidence>
<sequence length="146" mass="16117">MSVPRTLLALAVLSSLTFGCARRNKAKTTTVVESSPTTSASKSAAPIGVSAARARDLTDVMTEELQLRPDQQVRVRAILSSTVEQVKDAQQKNANNRTALLTELKRINTSSESQLKAALTPEQFKQYQLKKRSMQEQMRARQTQGK</sequence>
<keyword evidence="3" id="KW-1185">Reference proteome</keyword>